<evidence type="ECO:0008006" key="4">
    <source>
        <dbReference type="Google" id="ProtNLM"/>
    </source>
</evidence>
<proteinExistence type="predicted"/>
<evidence type="ECO:0000313" key="2">
    <source>
        <dbReference type="EMBL" id="SJZ37897.1"/>
    </source>
</evidence>
<evidence type="ECO:0000256" key="1">
    <source>
        <dbReference type="SAM" id="Phobius"/>
    </source>
</evidence>
<dbReference type="Gene3D" id="3.30.110.170">
    <property type="entry name" value="Protein of unknown function (DUF541), domain 1"/>
    <property type="match status" value="1"/>
</dbReference>
<dbReference type="EMBL" id="FUWX01000004">
    <property type="protein sequence ID" value="SJZ37897.1"/>
    <property type="molecule type" value="Genomic_DNA"/>
</dbReference>
<dbReference type="InterPro" id="IPR016907">
    <property type="entry name" value="UCP029033"/>
</dbReference>
<dbReference type="RefSeq" id="WP_078692869.1">
    <property type="nucleotide sequence ID" value="NZ_FUWX01000004.1"/>
</dbReference>
<dbReference type="PANTHER" id="PTHR34387">
    <property type="entry name" value="SLR1258 PROTEIN"/>
    <property type="match status" value="1"/>
</dbReference>
<keyword evidence="3" id="KW-1185">Reference proteome</keyword>
<dbReference type="Proteomes" id="UP000191153">
    <property type="component" value="Unassembled WGS sequence"/>
</dbReference>
<reference evidence="2 3" key="1">
    <citation type="submission" date="2017-02" db="EMBL/GenBank/DDBJ databases">
        <authorList>
            <person name="Peterson S.W."/>
        </authorList>
    </citation>
    <scope>NUCLEOTIDE SEQUENCE [LARGE SCALE GENOMIC DNA]</scope>
    <source>
        <strain evidence="2 3">ATCC 700028</strain>
    </source>
</reference>
<dbReference type="GO" id="GO:0006974">
    <property type="term" value="P:DNA damage response"/>
    <property type="evidence" value="ECO:0007669"/>
    <property type="project" value="TreeGrafter"/>
</dbReference>
<dbReference type="PIRSF" id="PIRSF029033">
    <property type="entry name" value="UCP029033"/>
    <property type="match status" value="1"/>
</dbReference>
<dbReference type="STRING" id="180163.SAMN02745174_00331"/>
<dbReference type="Gene3D" id="3.30.70.2970">
    <property type="entry name" value="Protein of unknown function (DUF541), domain 2"/>
    <property type="match status" value="1"/>
</dbReference>
<name>A0A1T4K6E1_9FUSO</name>
<dbReference type="InterPro" id="IPR007497">
    <property type="entry name" value="SIMPL/DUF541"/>
</dbReference>
<keyword evidence="1" id="KW-1133">Transmembrane helix</keyword>
<dbReference type="Pfam" id="PF04402">
    <property type="entry name" value="SIMPL"/>
    <property type="match status" value="1"/>
</dbReference>
<keyword evidence="1" id="KW-0472">Membrane</keyword>
<protein>
    <recommendedName>
        <fullName evidence="4">SIMPL domain-containing protein</fullName>
    </recommendedName>
</protein>
<dbReference type="OrthoDB" id="9806540at2"/>
<dbReference type="AlphaFoldDB" id="A0A1T4K6E1"/>
<keyword evidence="1" id="KW-0812">Transmembrane</keyword>
<gene>
    <name evidence="2" type="ORF">SAMN02745174_00331</name>
</gene>
<evidence type="ECO:0000313" key="3">
    <source>
        <dbReference type="Proteomes" id="UP000191153"/>
    </source>
</evidence>
<feature type="transmembrane region" description="Helical" evidence="1">
    <location>
        <begin position="7"/>
        <end position="28"/>
    </location>
</feature>
<dbReference type="InterPro" id="IPR052022">
    <property type="entry name" value="26kDa_periplasmic_antigen"/>
</dbReference>
<dbReference type="PANTHER" id="PTHR34387:SF2">
    <property type="entry name" value="SLR1258 PROTEIN"/>
    <property type="match status" value="1"/>
</dbReference>
<accession>A0A1T4K6E1</accession>
<organism evidence="2 3">
    <name type="scientific">Cetobacterium ceti</name>
    <dbReference type="NCBI Taxonomy" id="180163"/>
    <lineage>
        <taxon>Bacteria</taxon>
        <taxon>Fusobacteriati</taxon>
        <taxon>Fusobacteriota</taxon>
        <taxon>Fusobacteriia</taxon>
        <taxon>Fusobacteriales</taxon>
        <taxon>Fusobacteriaceae</taxon>
        <taxon>Cetobacterium</taxon>
    </lineage>
</organism>
<sequence>MENKGRCTGLILGVSIFLGLSSLGYLLGNSYLKGKELNRVVSVKGLAEKEVKANIVLWPIDFRVTGNNLERIYDSLEKDNNKIIGFLESKGITKDEITVSAPKIEDKALYGDMNKMEFRYIANGTITVYSTKVDLVYKLTNEIGELVKENIALNTNQYGSYVDYIYTELNSIKPSMIETATKNAREVAEKFAKDSNSTLGKIKNANQGQFIIENRDQHNPQIKKVRVVSTVEYYLTD</sequence>